<protein>
    <submittedName>
        <fullName evidence="1">Uncharacterized protein</fullName>
    </submittedName>
</protein>
<proteinExistence type="predicted"/>
<sequence>MVFTADVKSPIGGILRGWDAVYTTANRGKSTLWLLLVN</sequence>
<dbReference type="EMBL" id="MPPL01000001">
    <property type="protein sequence ID" value="OKS85200.1"/>
    <property type="molecule type" value="Genomic_DNA"/>
</dbReference>
<comment type="caution">
    <text evidence="1">The sequence shown here is derived from an EMBL/GenBank/DDBJ whole genome shotgun (WGS) entry which is preliminary data.</text>
</comment>
<evidence type="ECO:0000313" key="2">
    <source>
        <dbReference type="Proteomes" id="UP000186720"/>
    </source>
</evidence>
<dbReference type="AlphaFoldDB" id="A0A1Q5ZTV6"/>
<accession>A0A1Q5ZTV6</accession>
<keyword evidence="2" id="KW-1185">Reference proteome</keyword>
<name>A0A1Q5ZTV6_9SPHI</name>
<organism evidence="1 2">
    <name type="scientific">Mucilaginibacter polytrichastri</name>
    <dbReference type="NCBI Taxonomy" id="1302689"/>
    <lineage>
        <taxon>Bacteria</taxon>
        <taxon>Pseudomonadati</taxon>
        <taxon>Bacteroidota</taxon>
        <taxon>Sphingobacteriia</taxon>
        <taxon>Sphingobacteriales</taxon>
        <taxon>Sphingobacteriaceae</taxon>
        <taxon>Mucilaginibacter</taxon>
    </lineage>
</organism>
<reference evidence="1 2" key="1">
    <citation type="submission" date="2016-11" db="EMBL/GenBank/DDBJ databases">
        <title>Whole Genome Sequencing of Mucilaginibacter polytrichastri RG4-7(T) isolated from the moss sample.</title>
        <authorList>
            <person name="Li Y."/>
        </authorList>
    </citation>
    <scope>NUCLEOTIDE SEQUENCE [LARGE SCALE GENOMIC DNA]</scope>
    <source>
        <strain evidence="1 2">RG4-7</strain>
    </source>
</reference>
<dbReference type="Proteomes" id="UP000186720">
    <property type="component" value="Unassembled WGS sequence"/>
</dbReference>
<evidence type="ECO:0000313" key="1">
    <source>
        <dbReference type="EMBL" id="OKS85200.1"/>
    </source>
</evidence>
<gene>
    <name evidence="1" type="ORF">RG47T_0644</name>
</gene>